<evidence type="ECO:0000256" key="4">
    <source>
        <dbReference type="ARBA" id="ARBA00023212"/>
    </source>
</evidence>
<dbReference type="AlphaFoldDB" id="A0A8S3SPF4"/>
<comment type="similarity">
    <text evidence="2">Belongs to the fuzzy family.</text>
</comment>
<dbReference type="PANTHER" id="PTHR13559:SF1">
    <property type="entry name" value="PROTEIN FUZZY HOMOLOG"/>
    <property type="match status" value="1"/>
</dbReference>
<comment type="subcellular location">
    <subcellularLocation>
        <location evidence="1">Cytoplasm</location>
        <location evidence="1">Cytoskeleton</location>
    </subcellularLocation>
</comment>
<keyword evidence="4" id="KW-0206">Cytoskeleton</keyword>
<keyword evidence="9" id="KW-1185">Reference proteome</keyword>
<dbReference type="InterPro" id="IPR043971">
    <property type="entry name" value="FUZ/MON1/HPS1_longin_2"/>
</dbReference>
<feature type="domain" description="FUZ/MON1/HPS1 first Longin" evidence="5">
    <location>
        <begin position="4"/>
        <end position="55"/>
    </location>
</feature>
<dbReference type="GO" id="GO:0005856">
    <property type="term" value="C:cytoskeleton"/>
    <property type="evidence" value="ECO:0007669"/>
    <property type="project" value="UniProtKB-SubCell"/>
</dbReference>
<dbReference type="InterPro" id="IPR026069">
    <property type="entry name" value="Fuzzy"/>
</dbReference>
<gene>
    <name evidence="8" type="ORF">MEDL_36847</name>
</gene>
<organism evidence="8 9">
    <name type="scientific">Mytilus edulis</name>
    <name type="common">Blue mussel</name>
    <dbReference type="NCBI Taxonomy" id="6550"/>
    <lineage>
        <taxon>Eukaryota</taxon>
        <taxon>Metazoa</taxon>
        <taxon>Spiralia</taxon>
        <taxon>Lophotrochozoa</taxon>
        <taxon>Mollusca</taxon>
        <taxon>Bivalvia</taxon>
        <taxon>Autobranchia</taxon>
        <taxon>Pteriomorphia</taxon>
        <taxon>Mytilida</taxon>
        <taxon>Mytiloidea</taxon>
        <taxon>Mytilidae</taxon>
        <taxon>Mytilinae</taxon>
        <taxon>Mytilus</taxon>
    </lineage>
</organism>
<keyword evidence="3" id="KW-0963">Cytoplasm</keyword>
<feature type="domain" description="FUZ/MON1/HPS1 second Longin" evidence="6">
    <location>
        <begin position="121"/>
        <end position="214"/>
    </location>
</feature>
<dbReference type="Pfam" id="PF19037">
    <property type="entry name" value="Fuz_longin_2"/>
    <property type="match status" value="1"/>
</dbReference>
<evidence type="ECO:0000313" key="9">
    <source>
        <dbReference type="Proteomes" id="UP000683360"/>
    </source>
</evidence>
<evidence type="ECO:0000256" key="1">
    <source>
        <dbReference type="ARBA" id="ARBA00004245"/>
    </source>
</evidence>
<dbReference type="Pfam" id="PF19036">
    <property type="entry name" value="Fuz_longin_1"/>
    <property type="match status" value="1"/>
</dbReference>
<accession>A0A8S3SPF4</accession>
<protein>
    <submittedName>
        <fullName evidence="8">FUZ</fullName>
    </submittedName>
</protein>
<evidence type="ECO:0000259" key="5">
    <source>
        <dbReference type="Pfam" id="PF19036"/>
    </source>
</evidence>
<evidence type="ECO:0000259" key="7">
    <source>
        <dbReference type="Pfam" id="PF19038"/>
    </source>
</evidence>
<dbReference type="InterPro" id="IPR043972">
    <property type="entry name" value="FUZ/MON1/HPS1_longin_1"/>
</dbReference>
<dbReference type="GO" id="GO:0016192">
    <property type="term" value="P:vesicle-mediated transport"/>
    <property type="evidence" value="ECO:0007669"/>
    <property type="project" value="InterPro"/>
</dbReference>
<feature type="domain" description="FUZ/MON1/HPS1 third Longin" evidence="7">
    <location>
        <begin position="241"/>
        <end position="361"/>
    </location>
</feature>
<evidence type="ECO:0000259" key="6">
    <source>
        <dbReference type="Pfam" id="PF19037"/>
    </source>
</evidence>
<dbReference type="PANTHER" id="PTHR13559">
    <property type="entry name" value="INTRACELLULAR TRAFFIC PROTEIN-RELATED"/>
    <property type="match status" value="1"/>
</dbReference>
<dbReference type="OrthoDB" id="74835at2759"/>
<proteinExistence type="inferred from homology"/>
<dbReference type="GO" id="GO:1905515">
    <property type="term" value="P:non-motile cilium assembly"/>
    <property type="evidence" value="ECO:0007669"/>
    <property type="project" value="TreeGrafter"/>
</dbReference>
<dbReference type="Pfam" id="PF19038">
    <property type="entry name" value="Fuz_longin_3"/>
    <property type="match status" value="1"/>
</dbReference>
<name>A0A8S3SPF4_MYTED</name>
<dbReference type="Proteomes" id="UP000683360">
    <property type="component" value="Unassembled WGS sequence"/>
</dbReference>
<dbReference type="InterPro" id="IPR043970">
    <property type="entry name" value="FUZ/MON1/HPS1_longin_3"/>
</dbReference>
<reference evidence="8" key="1">
    <citation type="submission" date="2021-03" db="EMBL/GenBank/DDBJ databases">
        <authorList>
            <person name="Bekaert M."/>
        </authorList>
    </citation>
    <scope>NUCLEOTIDE SEQUENCE</scope>
</reference>
<comment type="caution">
    <text evidence="8">The sequence shown here is derived from an EMBL/GenBank/DDBJ whole genome shotgun (WGS) entry which is preliminary data.</text>
</comment>
<evidence type="ECO:0000313" key="8">
    <source>
        <dbReference type="EMBL" id="CAG2223595.1"/>
    </source>
</evidence>
<evidence type="ECO:0000256" key="3">
    <source>
        <dbReference type="ARBA" id="ARBA00022490"/>
    </source>
</evidence>
<evidence type="ECO:0000256" key="2">
    <source>
        <dbReference type="ARBA" id="ARBA00008550"/>
    </source>
</evidence>
<dbReference type="EMBL" id="CAJPWZ010001791">
    <property type="protein sequence ID" value="CAG2223595.1"/>
    <property type="molecule type" value="Genomic_DNA"/>
</dbReference>
<sequence>MATYILCLTTGGGVPLFTRMSASLKPLPFPVIGSLNGVHMFGINQDVELLASTTDDAKAQETNIKNIERFKKELKVCNQLIDKLVEPPVSFSTLTNTVETIASPESTILQNFLDAFTEAAESSFGCLYVDDRIVVATRKWWSLSSNELVLLTLLISSLQRCSSRDIPIFLPDSHPTIPHRLMTFRLTKKTEVCVICGQTPSLTDLEHEVGRFWRPAYDSLLSATSVVPRNIPSSMVLDPNIQCFLLVNTETSRCLGSVYSSPESSGPLGDFLTVPQRREVLSSFYKKMVGTFFNSVIEGSDTGPLEFTHQPMETYITTDSHKCYALQSGPYQLYVVYTDSIPTYAMRSVSHKTLSLLTKDKNIQV</sequence>